<dbReference type="EMBL" id="REGN01000477">
    <property type="protein sequence ID" value="RNA41664.1"/>
    <property type="molecule type" value="Genomic_DNA"/>
</dbReference>
<comment type="caution">
    <text evidence="1">The sequence shown here is derived from an EMBL/GenBank/DDBJ whole genome shotgun (WGS) entry which is preliminary data.</text>
</comment>
<evidence type="ECO:0000313" key="2">
    <source>
        <dbReference type="Proteomes" id="UP000276133"/>
    </source>
</evidence>
<organism evidence="1 2">
    <name type="scientific">Brachionus plicatilis</name>
    <name type="common">Marine rotifer</name>
    <name type="synonym">Brachionus muelleri</name>
    <dbReference type="NCBI Taxonomy" id="10195"/>
    <lineage>
        <taxon>Eukaryota</taxon>
        <taxon>Metazoa</taxon>
        <taxon>Spiralia</taxon>
        <taxon>Gnathifera</taxon>
        <taxon>Rotifera</taxon>
        <taxon>Eurotatoria</taxon>
        <taxon>Monogononta</taxon>
        <taxon>Pseudotrocha</taxon>
        <taxon>Ploima</taxon>
        <taxon>Brachionidae</taxon>
        <taxon>Brachionus</taxon>
    </lineage>
</organism>
<keyword evidence="2" id="KW-1185">Reference proteome</keyword>
<sequence length="117" mass="14296">MFQRKLELKTSRRLRLEKIDWLSSSFKERPRNFYYETNLPFHLPSKSVGRFLEHQMCNFHIFSQKFLKFPFLISLSISIYKIFKNGILIKRQFFDSNELFLNNIKYNTNFLVSENKN</sequence>
<gene>
    <name evidence="1" type="ORF">BpHYR1_052776</name>
</gene>
<dbReference type="AlphaFoldDB" id="A0A3M7T0U3"/>
<reference evidence="1 2" key="1">
    <citation type="journal article" date="2018" name="Sci. Rep.">
        <title>Genomic signatures of local adaptation to the degree of environmental predictability in rotifers.</title>
        <authorList>
            <person name="Franch-Gras L."/>
            <person name="Hahn C."/>
            <person name="Garcia-Roger E.M."/>
            <person name="Carmona M.J."/>
            <person name="Serra M."/>
            <person name="Gomez A."/>
        </authorList>
    </citation>
    <scope>NUCLEOTIDE SEQUENCE [LARGE SCALE GENOMIC DNA]</scope>
    <source>
        <strain evidence="1">HYR1</strain>
    </source>
</reference>
<protein>
    <submittedName>
        <fullName evidence="1">Uncharacterized protein</fullName>
    </submittedName>
</protein>
<evidence type="ECO:0000313" key="1">
    <source>
        <dbReference type="EMBL" id="RNA41664.1"/>
    </source>
</evidence>
<accession>A0A3M7T0U3</accession>
<name>A0A3M7T0U3_BRAPC</name>
<proteinExistence type="predicted"/>
<dbReference type="Proteomes" id="UP000276133">
    <property type="component" value="Unassembled WGS sequence"/>
</dbReference>